<organism evidence="2 3">
    <name type="scientific">Halodesulfurarchaeum formicicum</name>
    <dbReference type="NCBI Taxonomy" id="1873524"/>
    <lineage>
        <taxon>Archaea</taxon>
        <taxon>Methanobacteriati</taxon>
        <taxon>Methanobacteriota</taxon>
        <taxon>Stenosarchaea group</taxon>
        <taxon>Halobacteria</taxon>
        <taxon>Halobacteriales</taxon>
        <taxon>Halobacteriaceae</taxon>
        <taxon>Halodesulfurarchaeum</taxon>
    </lineage>
</organism>
<dbReference type="AlphaFoldDB" id="A0A1J1ADF2"/>
<gene>
    <name evidence="2" type="ORF">HSR6_1737</name>
</gene>
<dbReference type="Proteomes" id="UP000186165">
    <property type="component" value="Chromosome"/>
</dbReference>
<dbReference type="RefSeq" id="WP_071933649.1">
    <property type="nucleotide sequence ID" value="NZ_CP016804.1"/>
</dbReference>
<proteinExistence type="predicted"/>
<sequence length="73" mass="8314">MSETGADTEQIEEPTEWSDLAMGLYERLTGRHAEIVYEFEDMEILVPSKVGSDAEHTPWQLNGTVSITTRERE</sequence>
<dbReference type="GeneID" id="30418266"/>
<feature type="region of interest" description="Disordered" evidence="1">
    <location>
        <begin position="51"/>
        <end position="73"/>
    </location>
</feature>
<feature type="compositionally biased region" description="Polar residues" evidence="1">
    <location>
        <begin position="59"/>
        <end position="73"/>
    </location>
</feature>
<accession>A0A1J1ADF2</accession>
<reference evidence="3" key="1">
    <citation type="submission" date="2016-08" db="EMBL/GenBank/DDBJ databases">
        <title>Discovery of first anaerobic lithoheterotrophic haloarchae widely represented in hypersaline habitats.</title>
        <authorList>
            <person name="Sorokin D.Y."/>
            <person name="Kublanov I.V."/>
            <person name="Roman P."/>
            <person name="Sinninghe Damste J.S."/>
            <person name="Golyshin P.N."/>
            <person name="Rojo D."/>
            <person name="Ciordia S."/>
            <person name="Mena Md.C."/>
            <person name="Ferrer M."/>
            <person name="Smedile F."/>
            <person name="Messina E."/>
            <person name="La Cono V."/>
            <person name="Yakimov M.M."/>
        </authorList>
    </citation>
    <scope>NUCLEOTIDE SEQUENCE [LARGE SCALE GENOMIC DNA]</scope>
    <source>
        <strain evidence="3">HSR6</strain>
    </source>
</reference>
<name>A0A1J1ADF2_9EURY</name>
<evidence type="ECO:0000313" key="2">
    <source>
        <dbReference type="EMBL" id="APE96174.1"/>
    </source>
</evidence>
<dbReference type="KEGG" id="hhsr:HSR6_1737"/>
<protein>
    <submittedName>
        <fullName evidence="2">Uncharacterized protein</fullName>
    </submittedName>
</protein>
<keyword evidence="3" id="KW-1185">Reference proteome</keyword>
<evidence type="ECO:0000313" key="3">
    <source>
        <dbReference type="Proteomes" id="UP000186165"/>
    </source>
</evidence>
<dbReference type="EMBL" id="CP016804">
    <property type="protein sequence ID" value="APE96174.1"/>
    <property type="molecule type" value="Genomic_DNA"/>
</dbReference>
<dbReference type="OrthoDB" id="11564at2157"/>
<evidence type="ECO:0000256" key="1">
    <source>
        <dbReference type="SAM" id="MobiDB-lite"/>
    </source>
</evidence>